<sequence length="209" mass="20846">MNADDDPEARIRELERPLSDFARPVELTASSGSVDGQAPSRSGSGRGLAIVVSVIAAAVVIAGAVAVFLASPDLSSPEPGRPTMPRGLTPIPLPSEAAPANAPAPVPAPPVAASPANPVPDSSVTLTIAGAGENKTLACDGRYVSVSGVSNTVELTGQCAGLTVSGIGNVITVDSTPKVTASGLNNRVTYHSGDPDVSTSGFDNVVERG</sequence>
<gene>
    <name evidence="3" type="ORF">MU0102_001537</name>
</gene>
<proteinExistence type="predicted"/>
<feature type="transmembrane region" description="Helical" evidence="2">
    <location>
        <begin position="48"/>
        <end position="70"/>
    </location>
</feature>
<dbReference type="RefSeq" id="WP_308486315.1">
    <property type="nucleotide sequence ID" value="NZ_OY726398.1"/>
</dbReference>
<name>A0ABN9NAS0_9MYCO</name>
<dbReference type="InterPro" id="IPR021417">
    <property type="entry name" value="DUF3060"/>
</dbReference>
<organism evidence="3 4">
    <name type="scientific">[Mycobacterium] holstebronense</name>
    <dbReference type="NCBI Taxonomy" id="3064288"/>
    <lineage>
        <taxon>Bacteria</taxon>
        <taxon>Bacillati</taxon>
        <taxon>Actinomycetota</taxon>
        <taxon>Actinomycetes</taxon>
        <taxon>Mycobacteriales</taxon>
        <taxon>Mycobacteriaceae</taxon>
        <taxon>Mycolicibacterium</taxon>
    </lineage>
</organism>
<dbReference type="Pfam" id="PF11259">
    <property type="entry name" value="DUF3060"/>
    <property type="match status" value="1"/>
</dbReference>
<feature type="compositionally biased region" description="Polar residues" evidence="1">
    <location>
        <begin position="28"/>
        <end position="43"/>
    </location>
</feature>
<keyword evidence="4" id="KW-1185">Reference proteome</keyword>
<feature type="compositionally biased region" description="Basic and acidic residues" evidence="1">
    <location>
        <begin position="8"/>
        <end position="18"/>
    </location>
</feature>
<accession>A0ABN9NAS0</accession>
<keyword evidence="2" id="KW-1133">Transmembrane helix</keyword>
<feature type="compositionally biased region" description="Pro residues" evidence="1">
    <location>
        <begin position="102"/>
        <end position="112"/>
    </location>
</feature>
<evidence type="ECO:0000313" key="4">
    <source>
        <dbReference type="Proteomes" id="UP001190464"/>
    </source>
</evidence>
<evidence type="ECO:0000256" key="1">
    <source>
        <dbReference type="SAM" id="MobiDB-lite"/>
    </source>
</evidence>
<keyword evidence="2" id="KW-0812">Transmembrane</keyword>
<evidence type="ECO:0000256" key="2">
    <source>
        <dbReference type="SAM" id="Phobius"/>
    </source>
</evidence>
<reference evidence="3 4" key="1">
    <citation type="submission" date="2023-08" db="EMBL/GenBank/DDBJ databases">
        <authorList>
            <person name="Folkvardsen B D."/>
            <person name="Norman A."/>
        </authorList>
    </citation>
    <scope>NUCLEOTIDE SEQUENCE [LARGE SCALE GENOMIC DNA]</scope>
    <source>
        <strain evidence="3 4">Mu0102</strain>
    </source>
</reference>
<evidence type="ECO:0000313" key="3">
    <source>
        <dbReference type="EMBL" id="CAJ1501643.1"/>
    </source>
</evidence>
<feature type="region of interest" description="Disordered" evidence="1">
    <location>
        <begin position="1"/>
        <end position="44"/>
    </location>
</feature>
<dbReference type="Proteomes" id="UP001190464">
    <property type="component" value="Chromosome"/>
</dbReference>
<keyword evidence="2" id="KW-0472">Membrane</keyword>
<feature type="region of interest" description="Disordered" evidence="1">
    <location>
        <begin position="72"/>
        <end position="117"/>
    </location>
</feature>
<protein>
    <submittedName>
        <fullName evidence="3">DUF3060 domain-containing protein</fullName>
    </submittedName>
</protein>
<dbReference type="EMBL" id="OY726398">
    <property type="protein sequence ID" value="CAJ1501643.1"/>
    <property type="molecule type" value="Genomic_DNA"/>
</dbReference>